<protein>
    <recommendedName>
        <fullName evidence="3">FAD-dependent oxidoreductase</fullName>
    </recommendedName>
</protein>
<dbReference type="Proteomes" id="UP000295345">
    <property type="component" value="Unassembled WGS sequence"/>
</dbReference>
<dbReference type="EMBL" id="SMKI01000666">
    <property type="protein sequence ID" value="TDC62274.1"/>
    <property type="molecule type" value="Genomic_DNA"/>
</dbReference>
<organism evidence="1 2">
    <name type="scientific">Streptomyces hainanensis</name>
    <dbReference type="NCBI Taxonomy" id="402648"/>
    <lineage>
        <taxon>Bacteria</taxon>
        <taxon>Bacillati</taxon>
        <taxon>Actinomycetota</taxon>
        <taxon>Actinomycetes</taxon>
        <taxon>Kitasatosporales</taxon>
        <taxon>Streptomycetaceae</taxon>
        <taxon>Streptomyces</taxon>
    </lineage>
</organism>
<comment type="caution">
    <text evidence="1">The sequence shown here is derived from an EMBL/GenBank/DDBJ whole genome shotgun (WGS) entry which is preliminary data.</text>
</comment>
<dbReference type="RefSeq" id="WP_132822091.1">
    <property type="nucleotide sequence ID" value="NZ_SMKI01000666.1"/>
</dbReference>
<name>A0A4R4SIM8_9ACTN</name>
<proteinExistence type="predicted"/>
<gene>
    <name evidence="1" type="ORF">E1283_34365</name>
</gene>
<dbReference type="SUPFAM" id="SSF51905">
    <property type="entry name" value="FAD/NAD(P)-binding domain"/>
    <property type="match status" value="1"/>
</dbReference>
<sequence>MPAVNGCVVVGAGVVGAAVAASLGRRGRRGTVVDQAPAPGVELVTGDRVVALGPTLVRLASGRVPRADAVSPG</sequence>
<dbReference type="Gene3D" id="3.50.50.60">
    <property type="entry name" value="FAD/NAD(P)-binding domain"/>
    <property type="match status" value="1"/>
</dbReference>
<evidence type="ECO:0008006" key="3">
    <source>
        <dbReference type="Google" id="ProtNLM"/>
    </source>
</evidence>
<keyword evidence="2" id="KW-1185">Reference proteome</keyword>
<dbReference type="InterPro" id="IPR036188">
    <property type="entry name" value="FAD/NAD-bd_sf"/>
</dbReference>
<evidence type="ECO:0000313" key="1">
    <source>
        <dbReference type="EMBL" id="TDC62274.1"/>
    </source>
</evidence>
<dbReference type="Pfam" id="PF13450">
    <property type="entry name" value="NAD_binding_8"/>
    <property type="match status" value="1"/>
</dbReference>
<evidence type="ECO:0000313" key="2">
    <source>
        <dbReference type="Proteomes" id="UP000295345"/>
    </source>
</evidence>
<reference evidence="1 2" key="1">
    <citation type="submission" date="2019-03" db="EMBL/GenBank/DDBJ databases">
        <title>Draft genome sequences of novel Actinobacteria.</title>
        <authorList>
            <person name="Sahin N."/>
            <person name="Ay H."/>
            <person name="Saygin H."/>
        </authorList>
    </citation>
    <scope>NUCLEOTIDE SEQUENCE [LARGE SCALE GENOMIC DNA]</scope>
    <source>
        <strain evidence="1 2">DSM 41900</strain>
    </source>
</reference>
<dbReference type="AlphaFoldDB" id="A0A4R4SIM8"/>
<accession>A0A4R4SIM8</accession>